<dbReference type="EMBL" id="UINC01040079">
    <property type="protein sequence ID" value="SVB39454.1"/>
    <property type="molecule type" value="Genomic_DNA"/>
</dbReference>
<dbReference type="PRINTS" id="PR00083">
    <property type="entry name" value="HOLDHDRGNASE"/>
</dbReference>
<evidence type="ECO:0000313" key="5">
    <source>
        <dbReference type="EMBL" id="SVB39454.1"/>
    </source>
</evidence>
<dbReference type="GO" id="GO:0005829">
    <property type="term" value="C:cytosol"/>
    <property type="evidence" value="ECO:0007669"/>
    <property type="project" value="TreeGrafter"/>
</dbReference>
<dbReference type="GO" id="GO:0000105">
    <property type="term" value="P:L-histidine biosynthetic process"/>
    <property type="evidence" value="ECO:0007669"/>
    <property type="project" value="UniProtKB-ARBA"/>
</dbReference>
<dbReference type="Pfam" id="PF00815">
    <property type="entry name" value="Histidinol_dh"/>
    <property type="match status" value="1"/>
</dbReference>
<keyword evidence="4" id="KW-0560">Oxidoreductase</keyword>
<evidence type="ECO:0000256" key="2">
    <source>
        <dbReference type="ARBA" id="ARBA00022723"/>
    </source>
</evidence>
<dbReference type="CDD" id="cd06572">
    <property type="entry name" value="Histidinol_dh"/>
    <property type="match status" value="1"/>
</dbReference>
<sequence>MAVPVDRAGCYAPGGRASYPSTVLMTAIPARVAGVGEVVVCVPPGPDGRIATVTLAAAAVAGVDAVHPVGGAQAIAALAFGTESIRPVDVVVGPGNVYVALAKREVAGRVGVPSAFAGPSEVVVVADATAPVGFAAIDVVVQAEHGPDGLAWLVTFDESVADSVEAEIDAITKASRRRSEIESTLAVSGHVVLVEGMEQAAAVVNHIAPEHLQLMVEDPQGMAARVRHAGAVFCGPWSPASLGDYVAGPSHVLPTAGTARFAGALSLADFTKDVHMVTADRSAVAALGSHVVVLAEAEGLDAHAESLRRRLAAIERGDDV</sequence>
<protein>
    <recommendedName>
        <fullName evidence="6">Histidinol dehydrogenase</fullName>
    </recommendedName>
</protein>
<dbReference type="SUPFAM" id="SSF53720">
    <property type="entry name" value="ALDH-like"/>
    <property type="match status" value="1"/>
</dbReference>
<dbReference type="FunFam" id="3.40.50.1980:FF:000001">
    <property type="entry name" value="Histidinol dehydrogenase"/>
    <property type="match status" value="1"/>
</dbReference>
<dbReference type="Gene3D" id="3.40.50.1980">
    <property type="entry name" value="Nitrogenase molybdenum iron protein domain"/>
    <property type="match status" value="2"/>
</dbReference>
<dbReference type="Gene3D" id="1.20.5.1300">
    <property type="match status" value="1"/>
</dbReference>
<dbReference type="PANTHER" id="PTHR21256">
    <property type="entry name" value="HISTIDINOL DEHYDROGENASE HDH"/>
    <property type="match status" value="1"/>
</dbReference>
<dbReference type="GO" id="GO:0046872">
    <property type="term" value="F:metal ion binding"/>
    <property type="evidence" value="ECO:0007669"/>
    <property type="project" value="UniProtKB-KW"/>
</dbReference>
<comment type="cofactor">
    <cofactor evidence="1">
        <name>Zn(2+)</name>
        <dbReference type="ChEBI" id="CHEBI:29105"/>
    </cofactor>
</comment>
<dbReference type="PANTHER" id="PTHR21256:SF2">
    <property type="entry name" value="HISTIDINE BIOSYNTHESIS TRIFUNCTIONAL PROTEIN"/>
    <property type="match status" value="1"/>
</dbReference>
<evidence type="ECO:0000256" key="1">
    <source>
        <dbReference type="ARBA" id="ARBA00001947"/>
    </source>
</evidence>
<keyword evidence="3" id="KW-0862">Zinc</keyword>
<dbReference type="GO" id="GO:0051287">
    <property type="term" value="F:NAD binding"/>
    <property type="evidence" value="ECO:0007669"/>
    <property type="project" value="InterPro"/>
</dbReference>
<dbReference type="NCBIfam" id="TIGR00069">
    <property type="entry name" value="hisD"/>
    <property type="match status" value="1"/>
</dbReference>
<gene>
    <name evidence="5" type="ORF">METZ01_LOCUS192308</name>
</gene>
<evidence type="ECO:0000256" key="3">
    <source>
        <dbReference type="ARBA" id="ARBA00022833"/>
    </source>
</evidence>
<accession>A0A382DN93</accession>
<dbReference type="AlphaFoldDB" id="A0A382DN93"/>
<proteinExistence type="predicted"/>
<reference evidence="5" key="1">
    <citation type="submission" date="2018-05" db="EMBL/GenBank/DDBJ databases">
        <authorList>
            <person name="Lanie J.A."/>
            <person name="Ng W.-L."/>
            <person name="Kazmierczak K.M."/>
            <person name="Andrzejewski T.M."/>
            <person name="Davidsen T.M."/>
            <person name="Wayne K.J."/>
            <person name="Tettelin H."/>
            <person name="Glass J.I."/>
            <person name="Rusch D."/>
            <person name="Podicherti R."/>
            <person name="Tsui H.-C.T."/>
            <person name="Winkler M.E."/>
        </authorList>
    </citation>
    <scope>NUCLEOTIDE SEQUENCE</scope>
</reference>
<dbReference type="InterPro" id="IPR012131">
    <property type="entry name" value="Hstdl_DH"/>
</dbReference>
<organism evidence="5">
    <name type="scientific">marine metagenome</name>
    <dbReference type="NCBI Taxonomy" id="408172"/>
    <lineage>
        <taxon>unclassified sequences</taxon>
        <taxon>metagenomes</taxon>
        <taxon>ecological metagenomes</taxon>
    </lineage>
</organism>
<evidence type="ECO:0008006" key="6">
    <source>
        <dbReference type="Google" id="ProtNLM"/>
    </source>
</evidence>
<name>A0A382DN93_9ZZZZ</name>
<dbReference type="GO" id="GO:0004399">
    <property type="term" value="F:histidinol dehydrogenase activity"/>
    <property type="evidence" value="ECO:0007669"/>
    <property type="project" value="TreeGrafter"/>
</dbReference>
<dbReference type="InterPro" id="IPR016161">
    <property type="entry name" value="Ald_DH/histidinol_DH"/>
</dbReference>
<keyword evidence="2" id="KW-0479">Metal-binding</keyword>
<evidence type="ECO:0000256" key="4">
    <source>
        <dbReference type="ARBA" id="ARBA00023002"/>
    </source>
</evidence>